<evidence type="ECO:0000313" key="7">
    <source>
        <dbReference type="Proteomes" id="UP000186040"/>
    </source>
</evidence>
<dbReference type="EMBL" id="MKQR01000016">
    <property type="protein sequence ID" value="OLR92685.1"/>
    <property type="molecule type" value="Genomic_DNA"/>
</dbReference>
<dbReference type="InterPro" id="IPR001647">
    <property type="entry name" value="HTH_TetR"/>
</dbReference>
<feature type="domain" description="HTH tetR-type" evidence="5">
    <location>
        <begin position="8"/>
        <end position="68"/>
    </location>
</feature>
<evidence type="ECO:0000313" key="6">
    <source>
        <dbReference type="EMBL" id="OLR92685.1"/>
    </source>
</evidence>
<dbReference type="Gene3D" id="1.10.357.10">
    <property type="entry name" value="Tetracycline Repressor, domain 2"/>
    <property type="match status" value="1"/>
</dbReference>
<evidence type="ECO:0000256" key="1">
    <source>
        <dbReference type="ARBA" id="ARBA00023015"/>
    </source>
</evidence>
<dbReference type="STRING" id="1193682.BJP25_21925"/>
<dbReference type="PRINTS" id="PR00455">
    <property type="entry name" value="HTHTETR"/>
</dbReference>
<keyword evidence="7" id="KW-1185">Reference proteome</keyword>
<feature type="DNA-binding region" description="H-T-H motif" evidence="4">
    <location>
        <begin position="31"/>
        <end position="50"/>
    </location>
</feature>
<name>A0A1Q9LL10_9PSEU</name>
<dbReference type="InterPro" id="IPR047923">
    <property type="entry name" value="ArpA-like"/>
</dbReference>
<dbReference type="PANTHER" id="PTHR47506">
    <property type="entry name" value="TRANSCRIPTIONAL REGULATORY PROTEIN"/>
    <property type="match status" value="1"/>
</dbReference>
<dbReference type="PROSITE" id="PS50977">
    <property type="entry name" value="HTH_TETR_2"/>
    <property type="match status" value="1"/>
</dbReference>
<evidence type="ECO:0000256" key="2">
    <source>
        <dbReference type="ARBA" id="ARBA00023125"/>
    </source>
</evidence>
<keyword evidence="2 4" id="KW-0238">DNA-binding</keyword>
<evidence type="ECO:0000256" key="3">
    <source>
        <dbReference type="ARBA" id="ARBA00023163"/>
    </source>
</evidence>
<keyword evidence="1" id="KW-0805">Transcription regulation</keyword>
<reference evidence="6 7" key="1">
    <citation type="submission" date="2016-10" db="EMBL/GenBank/DDBJ databases">
        <title>The Draft Genome Sequence of Actinokineospora bangkokensis 44EHWT reveals the biosynthetic pathway of antifungal compounds Thailandins with unusual extender unit butylmalonyl-CoA.</title>
        <authorList>
            <person name="Greule A."/>
            <person name="Intra B."/>
            <person name="Flemming S."/>
            <person name="Rommel M.G."/>
            <person name="Panbangred W."/>
            <person name="Bechthold A."/>
        </authorList>
    </citation>
    <scope>NUCLEOTIDE SEQUENCE [LARGE SCALE GENOMIC DNA]</scope>
    <source>
        <strain evidence="6 7">44EHW</strain>
    </source>
</reference>
<dbReference type="Proteomes" id="UP000186040">
    <property type="component" value="Unassembled WGS sequence"/>
</dbReference>
<dbReference type="InterPro" id="IPR054126">
    <property type="entry name" value="CprB_TetR_C"/>
</dbReference>
<proteinExistence type="predicted"/>
<dbReference type="PROSITE" id="PS01081">
    <property type="entry name" value="HTH_TETR_1"/>
    <property type="match status" value="1"/>
</dbReference>
<keyword evidence="3" id="KW-0804">Transcription</keyword>
<dbReference type="InterPro" id="IPR023772">
    <property type="entry name" value="DNA-bd_HTH_TetR-type_CS"/>
</dbReference>
<protein>
    <recommendedName>
        <fullName evidence="5">HTH tetR-type domain-containing protein</fullName>
    </recommendedName>
</protein>
<gene>
    <name evidence="6" type="ORF">BJP25_21925</name>
</gene>
<dbReference type="OrthoDB" id="3237195at2"/>
<dbReference type="SUPFAM" id="SSF46689">
    <property type="entry name" value="Homeodomain-like"/>
    <property type="match status" value="1"/>
</dbReference>
<accession>A0A1Q9LL10</accession>
<evidence type="ECO:0000259" key="5">
    <source>
        <dbReference type="PROSITE" id="PS50977"/>
    </source>
</evidence>
<sequence length="222" mass="24008">MPKQARSALTRAAIIRGAAEVFDRFGYGGTSLTDVITQAGVTKGALHFHFGTKEELAMAVVEEQHAIAMASAGRMAEQGHPALESVIRLSHELAGQLISEPVVRAGIRLTLENGTFRAPAPEPYQEWTAVVEQLLEKAVEEKDVRAVMPAADIARFVVSAFTGVQVVSQVLTERVDLHWRVRQMWDLLLPTLTPPKKVPYFRGVAAAGHLARGGDNLSGPPA</sequence>
<evidence type="ECO:0000256" key="4">
    <source>
        <dbReference type="PROSITE-ProRule" id="PRU00335"/>
    </source>
</evidence>
<dbReference type="InterPro" id="IPR036271">
    <property type="entry name" value="Tet_transcr_reg_TetR-rel_C_sf"/>
</dbReference>
<dbReference type="InterPro" id="IPR009057">
    <property type="entry name" value="Homeodomain-like_sf"/>
</dbReference>
<organism evidence="6 7">
    <name type="scientific">Actinokineospora bangkokensis</name>
    <dbReference type="NCBI Taxonomy" id="1193682"/>
    <lineage>
        <taxon>Bacteria</taxon>
        <taxon>Bacillati</taxon>
        <taxon>Actinomycetota</taxon>
        <taxon>Actinomycetes</taxon>
        <taxon>Pseudonocardiales</taxon>
        <taxon>Pseudonocardiaceae</taxon>
        <taxon>Actinokineospora</taxon>
    </lineage>
</organism>
<dbReference type="AlphaFoldDB" id="A0A1Q9LL10"/>
<dbReference type="SUPFAM" id="SSF48498">
    <property type="entry name" value="Tetracyclin repressor-like, C-terminal domain"/>
    <property type="match status" value="1"/>
</dbReference>
<dbReference type="Pfam" id="PF00440">
    <property type="entry name" value="TetR_N"/>
    <property type="match status" value="1"/>
</dbReference>
<dbReference type="PANTHER" id="PTHR47506:SF3">
    <property type="entry name" value="HTH-TYPE TRANSCRIPTIONAL REGULATOR LMRA"/>
    <property type="match status" value="1"/>
</dbReference>
<dbReference type="GO" id="GO:0003677">
    <property type="term" value="F:DNA binding"/>
    <property type="evidence" value="ECO:0007669"/>
    <property type="project" value="UniProtKB-UniRule"/>
</dbReference>
<dbReference type="NCBIfam" id="NF041196">
    <property type="entry name" value="ScbR_bind_reg"/>
    <property type="match status" value="1"/>
</dbReference>
<comment type="caution">
    <text evidence="6">The sequence shown here is derived from an EMBL/GenBank/DDBJ whole genome shotgun (WGS) entry which is preliminary data.</text>
</comment>
<dbReference type="RefSeq" id="WP_075975828.1">
    <property type="nucleotide sequence ID" value="NZ_MKQR01000016.1"/>
</dbReference>
<dbReference type="Pfam" id="PF21935">
    <property type="entry name" value="TetR_C_45"/>
    <property type="match status" value="1"/>
</dbReference>